<feature type="region of interest" description="Disordered" evidence="11">
    <location>
        <begin position="99"/>
        <end position="140"/>
    </location>
</feature>
<keyword evidence="5 12" id="KW-1133">Transmembrane helix</keyword>
<evidence type="ECO:0000256" key="2">
    <source>
        <dbReference type="ARBA" id="ARBA00010663"/>
    </source>
</evidence>
<evidence type="ECO:0000256" key="10">
    <source>
        <dbReference type="RuleBase" id="RU000688"/>
    </source>
</evidence>
<protein>
    <recommendedName>
        <fullName evidence="13">G-protein coupled receptors family 1 profile domain-containing protein</fullName>
    </recommendedName>
</protein>
<accession>A0A8J6LHN3</accession>
<reference evidence="14" key="1">
    <citation type="journal article" date="2020" name="J Insects Food Feed">
        <title>The yellow mealworm (Tenebrio molitor) genome: a resource for the emerging insects as food and feed industry.</title>
        <authorList>
            <person name="Eriksson T."/>
            <person name="Andere A."/>
            <person name="Kelstrup H."/>
            <person name="Emery V."/>
            <person name="Picard C."/>
        </authorList>
    </citation>
    <scope>NUCLEOTIDE SEQUENCE</scope>
    <source>
        <strain evidence="14">Stoneville</strain>
        <tissue evidence="14">Whole head</tissue>
    </source>
</reference>
<sequence length="428" mass="49443">MKMEQREKKERKNNVIITGIGGIRGNIERGVEEWLEREIGVKMNVKDAFRINKDKMILPKIESWEQKKNIMLNKSKLKERKGERMYIDDDLTNLTNEERKTQKRWTKKTETGKEAQRGKSLPKKYKWESQGAKREKKKGRATGGIITGVKLGIKEKRQEKGEEEGCMERKVHVGNKWWKIMTVYSKEVKTTTRRVQDAMKENRKECMFMEGDINGRIGKRGVRSWEEERRDGETKSKNKVQNAEGKRLMEWIEENRWEVLNGNKRGDEEGEWTNTESRNRTGMTSMFLNIPLILISSLGILFNGYIVTAVLLTRQVTTANNILLLHLGAIDVLLGVLFLVFSVPGFTKSGWLTEGVPCVLHGFLYNLLHPLALWTICGLNCDRYYAIAAPLHYTHIVNAKKVIVSGKTTVRTKTRRYPPNKVDVHHAT</sequence>
<dbReference type="InterPro" id="IPR000276">
    <property type="entry name" value="GPCR_Rhodpsn"/>
</dbReference>
<evidence type="ECO:0000256" key="6">
    <source>
        <dbReference type="ARBA" id="ARBA00023040"/>
    </source>
</evidence>
<name>A0A8J6LHN3_TENMO</name>
<dbReference type="Proteomes" id="UP000719412">
    <property type="component" value="Unassembled WGS sequence"/>
</dbReference>
<evidence type="ECO:0000313" key="14">
    <source>
        <dbReference type="EMBL" id="KAH0813756.1"/>
    </source>
</evidence>
<keyword evidence="8 10" id="KW-0675">Receptor</keyword>
<keyword evidence="3" id="KW-1003">Cell membrane</keyword>
<dbReference type="GO" id="GO:0005886">
    <property type="term" value="C:plasma membrane"/>
    <property type="evidence" value="ECO:0007669"/>
    <property type="project" value="UniProtKB-SubCell"/>
</dbReference>
<dbReference type="InterPro" id="IPR017452">
    <property type="entry name" value="GPCR_Rhodpsn_7TM"/>
</dbReference>
<evidence type="ECO:0000259" key="13">
    <source>
        <dbReference type="PROSITE" id="PS50262"/>
    </source>
</evidence>
<keyword evidence="4 10" id="KW-0812">Transmembrane</keyword>
<dbReference type="EMBL" id="JABDTM020024965">
    <property type="protein sequence ID" value="KAH0813756.1"/>
    <property type="molecule type" value="Genomic_DNA"/>
</dbReference>
<evidence type="ECO:0000256" key="3">
    <source>
        <dbReference type="ARBA" id="ARBA00022475"/>
    </source>
</evidence>
<keyword evidence="9 10" id="KW-0807">Transducer</keyword>
<evidence type="ECO:0000313" key="15">
    <source>
        <dbReference type="Proteomes" id="UP000719412"/>
    </source>
</evidence>
<reference evidence="14" key="2">
    <citation type="submission" date="2021-08" db="EMBL/GenBank/DDBJ databases">
        <authorList>
            <person name="Eriksson T."/>
        </authorList>
    </citation>
    <scope>NUCLEOTIDE SEQUENCE</scope>
    <source>
        <strain evidence="14">Stoneville</strain>
        <tissue evidence="14">Whole head</tissue>
    </source>
</reference>
<dbReference type="PANTHER" id="PTHR24249">
    <property type="entry name" value="HISTAMINE RECEPTOR-RELATED G-PROTEIN COUPLED RECEPTOR"/>
    <property type="match status" value="1"/>
</dbReference>
<feature type="transmembrane region" description="Helical" evidence="12">
    <location>
        <begin position="323"/>
        <end position="343"/>
    </location>
</feature>
<evidence type="ECO:0000256" key="4">
    <source>
        <dbReference type="ARBA" id="ARBA00022692"/>
    </source>
</evidence>
<feature type="domain" description="G-protein coupled receptors family 1 profile" evidence="13">
    <location>
        <begin position="302"/>
        <end position="404"/>
    </location>
</feature>
<feature type="compositionally biased region" description="Basic and acidic residues" evidence="11">
    <location>
        <begin position="107"/>
        <end position="117"/>
    </location>
</feature>
<dbReference type="Gene3D" id="3.60.10.10">
    <property type="entry name" value="Endonuclease/exonuclease/phosphatase"/>
    <property type="match status" value="1"/>
</dbReference>
<evidence type="ECO:0000256" key="8">
    <source>
        <dbReference type="ARBA" id="ARBA00023170"/>
    </source>
</evidence>
<evidence type="ECO:0000256" key="9">
    <source>
        <dbReference type="ARBA" id="ARBA00023224"/>
    </source>
</evidence>
<keyword evidence="15" id="KW-1185">Reference proteome</keyword>
<dbReference type="PROSITE" id="PS50262">
    <property type="entry name" value="G_PROTEIN_RECEP_F1_2"/>
    <property type="match status" value="1"/>
</dbReference>
<comment type="subcellular location">
    <subcellularLocation>
        <location evidence="1">Cell membrane</location>
        <topology evidence="1">Multi-pass membrane protein</topology>
    </subcellularLocation>
</comment>
<dbReference type="PROSITE" id="PS00237">
    <property type="entry name" value="G_PROTEIN_RECEP_F1_1"/>
    <property type="match status" value="1"/>
</dbReference>
<comment type="caution">
    <text evidence="14">The sequence shown here is derived from an EMBL/GenBank/DDBJ whole genome shotgun (WGS) entry which is preliminary data.</text>
</comment>
<proteinExistence type="inferred from homology"/>
<dbReference type="Pfam" id="PF00001">
    <property type="entry name" value="7tm_1"/>
    <property type="match status" value="1"/>
</dbReference>
<evidence type="ECO:0000256" key="7">
    <source>
        <dbReference type="ARBA" id="ARBA00023136"/>
    </source>
</evidence>
<dbReference type="SUPFAM" id="SSF81321">
    <property type="entry name" value="Family A G protein-coupled receptor-like"/>
    <property type="match status" value="1"/>
</dbReference>
<evidence type="ECO:0000256" key="5">
    <source>
        <dbReference type="ARBA" id="ARBA00022989"/>
    </source>
</evidence>
<gene>
    <name evidence="14" type="ORF">GEV33_009036</name>
</gene>
<evidence type="ECO:0000256" key="12">
    <source>
        <dbReference type="SAM" id="Phobius"/>
    </source>
</evidence>
<dbReference type="GO" id="GO:0004930">
    <property type="term" value="F:G protein-coupled receptor activity"/>
    <property type="evidence" value="ECO:0007669"/>
    <property type="project" value="UniProtKB-KW"/>
</dbReference>
<dbReference type="PANTHER" id="PTHR24249:SF406">
    <property type="entry name" value="G-PROTEIN COUPLED RECEPTORS FAMILY 1 PROFILE DOMAIN-CONTAINING PROTEIN"/>
    <property type="match status" value="1"/>
</dbReference>
<dbReference type="Gene3D" id="1.20.1070.10">
    <property type="entry name" value="Rhodopsin 7-helix transmembrane proteins"/>
    <property type="match status" value="1"/>
</dbReference>
<dbReference type="CDD" id="cd00637">
    <property type="entry name" value="7tm_classA_rhodopsin-like"/>
    <property type="match status" value="1"/>
</dbReference>
<dbReference type="AlphaFoldDB" id="A0A8J6LHN3"/>
<organism evidence="14 15">
    <name type="scientific">Tenebrio molitor</name>
    <name type="common">Yellow mealworm beetle</name>
    <dbReference type="NCBI Taxonomy" id="7067"/>
    <lineage>
        <taxon>Eukaryota</taxon>
        <taxon>Metazoa</taxon>
        <taxon>Ecdysozoa</taxon>
        <taxon>Arthropoda</taxon>
        <taxon>Hexapoda</taxon>
        <taxon>Insecta</taxon>
        <taxon>Pterygota</taxon>
        <taxon>Neoptera</taxon>
        <taxon>Endopterygota</taxon>
        <taxon>Coleoptera</taxon>
        <taxon>Polyphaga</taxon>
        <taxon>Cucujiformia</taxon>
        <taxon>Tenebrionidae</taxon>
        <taxon>Tenebrio</taxon>
    </lineage>
</organism>
<dbReference type="InterPro" id="IPR050569">
    <property type="entry name" value="TAAR"/>
</dbReference>
<dbReference type="PRINTS" id="PR00237">
    <property type="entry name" value="GPCRRHODOPSN"/>
</dbReference>
<keyword evidence="7 12" id="KW-0472">Membrane</keyword>
<feature type="transmembrane region" description="Helical" evidence="12">
    <location>
        <begin position="287"/>
        <end position="311"/>
    </location>
</feature>
<evidence type="ECO:0000256" key="1">
    <source>
        <dbReference type="ARBA" id="ARBA00004651"/>
    </source>
</evidence>
<evidence type="ECO:0000256" key="11">
    <source>
        <dbReference type="SAM" id="MobiDB-lite"/>
    </source>
</evidence>
<dbReference type="InterPro" id="IPR036691">
    <property type="entry name" value="Endo/exonu/phosph_ase_sf"/>
</dbReference>
<comment type="similarity">
    <text evidence="2 10">Belongs to the G-protein coupled receptor 1 family.</text>
</comment>
<keyword evidence="6 10" id="KW-0297">G-protein coupled receptor</keyword>